<dbReference type="EMBL" id="HBGJ01008220">
    <property type="protein sequence ID" value="CAD9246815.1"/>
    <property type="molecule type" value="Transcribed_RNA"/>
</dbReference>
<sequence length="175" mass="19126">MSITVAEEGNRRVGSMSAEEQDQCVMDVVSWFQRHSEDGLRGADRGSVEALRKSLGVDVPEILERLWCEADGGVWFGDKELLSVQRLEKLFADLEGGAGFREGFLPLATDVDGNLLIVDTGSPAMPVFEFDDDGLGDKLAASVVNFMEEQRNNLLSGNFEYIECCGVVEKESGGK</sequence>
<organism evidence="2">
    <name type="scientific">Phaeomonas parva</name>
    <dbReference type="NCBI Taxonomy" id="124430"/>
    <lineage>
        <taxon>Eukaryota</taxon>
        <taxon>Sar</taxon>
        <taxon>Stramenopiles</taxon>
        <taxon>Ochrophyta</taxon>
        <taxon>Pinguiophyceae</taxon>
        <taxon>Pinguiochrysidales</taxon>
        <taxon>Pinguiochrysidaceae</taxon>
        <taxon>Phaeomonas</taxon>
    </lineage>
</organism>
<dbReference type="InterPro" id="IPR018958">
    <property type="entry name" value="Knr4/Smi1-like_dom"/>
</dbReference>
<dbReference type="AlphaFoldDB" id="A0A7S1XMT8"/>
<protein>
    <recommendedName>
        <fullName evidence="1">Knr4/Smi1-like domain-containing protein</fullName>
    </recommendedName>
</protein>
<evidence type="ECO:0000313" key="2">
    <source>
        <dbReference type="EMBL" id="CAD9246815.1"/>
    </source>
</evidence>
<accession>A0A7S1XMT8</accession>
<evidence type="ECO:0000259" key="1">
    <source>
        <dbReference type="Pfam" id="PF09346"/>
    </source>
</evidence>
<name>A0A7S1XMT8_9STRA</name>
<gene>
    <name evidence="2" type="ORF">PPAR1163_LOCUS5167</name>
</gene>
<proteinExistence type="predicted"/>
<reference evidence="2" key="1">
    <citation type="submission" date="2021-01" db="EMBL/GenBank/DDBJ databases">
        <authorList>
            <person name="Corre E."/>
            <person name="Pelletier E."/>
            <person name="Niang G."/>
            <person name="Scheremetjew M."/>
            <person name="Finn R."/>
            <person name="Kale V."/>
            <person name="Holt S."/>
            <person name="Cochrane G."/>
            <person name="Meng A."/>
            <person name="Brown T."/>
            <person name="Cohen L."/>
        </authorList>
    </citation>
    <scope>NUCLEOTIDE SEQUENCE</scope>
    <source>
        <strain evidence="2">CCMP2877</strain>
    </source>
</reference>
<dbReference type="Pfam" id="PF09346">
    <property type="entry name" value="SMI1_KNR4"/>
    <property type="match status" value="1"/>
</dbReference>
<feature type="domain" description="Knr4/Smi1-like" evidence="1">
    <location>
        <begin position="43"/>
        <end position="148"/>
    </location>
</feature>